<name>A0A162QTF9_9CRUS</name>
<dbReference type="SUPFAM" id="SSF56672">
    <property type="entry name" value="DNA/RNA polymerases"/>
    <property type="match status" value="1"/>
</dbReference>
<dbReference type="Pfam" id="PF17917">
    <property type="entry name" value="RT_RNaseH"/>
    <property type="match status" value="1"/>
</dbReference>
<evidence type="ECO:0000313" key="9">
    <source>
        <dbReference type="EMBL" id="KZS19938.1"/>
    </source>
</evidence>
<dbReference type="InterPro" id="IPR001584">
    <property type="entry name" value="Integrase_cat-core"/>
</dbReference>
<sequence length="669" mass="75362">QSRLNNVLSALGNARLVLNAKKCVFGAKEIVHLGHLVDNKGIRPDPAKIVAIENFPRPMNVTQLRAFLGMASFYRTFMPGFAETAKPLHALLKKNVGVVKDWSDVHDNAMQELKHKLVSAPVLICDDGISQLELQTDASVKGIGAVLLLKKNGESHPITFISRKLSDAEQNYHANELECLALVWALGKLRHFVYGRPVLVKTDSSALYWLFKKKDVNGKFARWILTLQEYSIDIQHIRGTANVVADALSRAPVDLEDKSESTESVVATIQSGGYDTKEIGLLQHADEDIRQIVLVLQGFAKDSSNQWNSKFTLHKGVLYKKNPGSGRSLLLVVPSIMRRDIVEECHDSADGGHRGIEKTLARIRQRFWWKGIASTVKSYVKSCHFCQTFKPRVGLPVGKLRPIPPHREMFHTLGIDHLGPFKTTISGNRHLIVCIDYLSRWIEARPVASTGVDEVLPFLEEALILHHGTPTRIISDKGPCFTSFAFSAFCEKWIIKHVQASAEHPETNGLVERINSSIASTLAAFVNFDHHDWDEGIARAVFSINTSKQSTTEITPFELVFGRPAVMSLESAFPWPPSTPLTHEERVEMVSRWRKIARRLIIIRQKKSKLNYDRFRKADPIFQIGELVLIARRRKTKKNTKKFIPRFVGPYQVYHKVSPTCYAVEDLPC</sequence>
<dbReference type="FunFam" id="3.10.20.370:FF:000001">
    <property type="entry name" value="Retrovirus-related Pol polyprotein from transposon 17.6-like protein"/>
    <property type="match status" value="1"/>
</dbReference>
<keyword evidence="5" id="KW-0255">Endonuclease</keyword>
<dbReference type="Gene3D" id="1.10.340.70">
    <property type="match status" value="1"/>
</dbReference>
<evidence type="ECO:0000256" key="6">
    <source>
        <dbReference type="ARBA" id="ARBA00022801"/>
    </source>
</evidence>
<dbReference type="Pfam" id="PF00665">
    <property type="entry name" value="rve"/>
    <property type="match status" value="1"/>
</dbReference>
<dbReference type="GO" id="GO:0004519">
    <property type="term" value="F:endonuclease activity"/>
    <property type="evidence" value="ECO:0007669"/>
    <property type="project" value="UniProtKB-KW"/>
</dbReference>
<dbReference type="STRING" id="35525.A0A162QTF9"/>
<evidence type="ECO:0000259" key="8">
    <source>
        <dbReference type="PROSITE" id="PS50994"/>
    </source>
</evidence>
<dbReference type="GO" id="GO:0015074">
    <property type="term" value="P:DNA integration"/>
    <property type="evidence" value="ECO:0007669"/>
    <property type="project" value="InterPro"/>
</dbReference>
<dbReference type="SUPFAM" id="SSF53098">
    <property type="entry name" value="Ribonuclease H-like"/>
    <property type="match status" value="1"/>
</dbReference>
<evidence type="ECO:0000256" key="7">
    <source>
        <dbReference type="ARBA" id="ARBA00022918"/>
    </source>
</evidence>
<feature type="non-terminal residue" evidence="9">
    <location>
        <position position="1"/>
    </location>
</feature>
<dbReference type="OrthoDB" id="6496015at2759"/>
<organism evidence="9 10">
    <name type="scientific">Daphnia magna</name>
    <dbReference type="NCBI Taxonomy" id="35525"/>
    <lineage>
        <taxon>Eukaryota</taxon>
        <taxon>Metazoa</taxon>
        <taxon>Ecdysozoa</taxon>
        <taxon>Arthropoda</taxon>
        <taxon>Crustacea</taxon>
        <taxon>Branchiopoda</taxon>
        <taxon>Diplostraca</taxon>
        <taxon>Cladocera</taxon>
        <taxon>Anomopoda</taxon>
        <taxon>Daphniidae</taxon>
        <taxon>Daphnia</taxon>
    </lineage>
</organism>
<dbReference type="Gene3D" id="3.30.70.270">
    <property type="match status" value="2"/>
</dbReference>
<gene>
    <name evidence="9" type="ORF">APZ42_013503</name>
</gene>
<dbReference type="FunFam" id="1.10.340.70:FF:000001">
    <property type="entry name" value="Retrovirus-related Pol polyprotein from transposon gypsy-like Protein"/>
    <property type="match status" value="1"/>
</dbReference>
<keyword evidence="7" id="KW-0695">RNA-directed DNA polymerase</keyword>
<dbReference type="InterPro" id="IPR043128">
    <property type="entry name" value="Rev_trsase/Diguanyl_cyclase"/>
</dbReference>
<keyword evidence="3" id="KW-0548">Nucleotidyltransferase</keyword>
<dbReference type="Proteomes" id="UP000076858">
    <property type="component" value="Unassembled WGS sequence"/>
</dbReference>
<feature type="domain" description="Integrase catalytic" evidence="8">
    <location>
        <begin position="401"/>
        <end position="564"/>
    </location>
</feature>
<keyword evidence="6" id="KW-0378">Hydrolase</keyword>
<evidence type="ECO:0000313" key="10">
    <source>
        <dbReference type="Proteomes" id="UP000076858"/>
    </source>
</evidence>
<keyword evidence="10" id="KW-1185">Reference proteome</keyword>
<dbReference type="PROSITE" id="PS50994">
    <property type="entry name" value="INTEGRASE"/>
    <property type="match status" value="1"/>
</dbReference>
<dbReference type="EC" id="2.7.7.49" evidence="1"/>
<dbReference type="Pfam" id="PF17921">
    <property type="entry name" value="Integrase_H2C2"/>
    <property type="match status" value="1"/>
</dbReference>
<accession>A0A162QTF9</accession>
<dbReference type="InterPro" id="IPR050951">
    <property type="entry name" value="Retrovirus_Pol_polyprotein"/>
</dbReference>
<evidence type="ECO:0000256" key="4">
    <source>
        <dbReference type="ARBA" id="ARBA00022722"/>
    </source>
</evidence>
<dbReference type="AlphaFoldDB" id="A0A162QTF9"/>
<evidence type="ECO:0000256" key="3">
    <source>
        <dbReference type="ARBA" id="ARBA00022695"/>
    </source>
</evidence>
<comment type="caution">
    <text evidence="9">The sequence shown here is derived from an EMBL/GenBank/DDBJ whole genome shotgun (WGS) entry which is preliminary data.</text>
</comment>
<dbReference type="GO" id="GO:0016787">
    <property type="term" value="F:hydrolase activity"/>
    <property type="evidence" value="ECO:0007669"/>
    <property type="project" value="UniProtKB-KW"/>
</dbReference>
<dbReference type="GO" id="GO:0003676">
    <property type="term" value="F:nucleic acid binding"/>
    <property type="evidence" value="ECO:0007669"/>
    <property type="project" value="InterPro"/>
</dbReference>
<dbReference type="Gene3D" id="3.10.20.370">
    <property type="match status" value="1"/>
</dbReference>
<evidence type="ECO:0000256" key="5">
    <source>
        <dbReference type="ARBA" id="ARBA00022759"/>
    </source>
</evidence>
<proteinExistence type="predicted"/>
<dbReference type="PANTHER" id="PTHR37984:SF5">
    <property type="entry name" value="PROTEIN NYNRIN-LIKE"/>
    <property type="match status" value="1"/>
</dbReference>
<dbReference type="FunFam" id="3.30.70.270:FF:000020">
    <property type="entry name" value="Transposon Tf2-6 polyprotein-like Protein"/>
    <property type="match status" value="1"/>
</dbReference>
<keyword evidence="4" id="KW-0540">Nuclease</keyword>
<evidence type="ECO:0000256" key="2">
    <source>
        <dbReference type="ARBA" id="ARBA00022679"/>
    </source>
</evidence>
<dbReference type="GO" id="GO:0003964">
    <property type="term" value="F:RNA-directed DNA polymerase activity"/>
    <property type="evidence" value="ECO:0007669"/>
    <property type="project" value="UniProtKB-KW"/>
</dbReference>
<protein>
    <recommendedName>
        <fullName evidence="1">RNA-directed DNA polymerase</fullName>
        <ecNumber evidence="1">2.7.7.49</ecNumber>
    </recommendedName>
</protein>
<dbReference type="InterPro" id="IPR041588">
    <property type="entry name" value="Integrase_H2C2"/>
</dbReference>
<feature type="non-terminal residue" evidence="9">
    <location>
        <position position="669"/>
    </location>
</feature>
<dbReference type="GO" id="GO:0042575">
    <property type="term" value="C:DNA polymerase complex"/>
    <property type="evidence" value="ECO:0007669"/>
    <property type="project" value="UniProtKB-ARBA"/>
</dbReference>
<evidence type="ECO:0000256" key="1">
    <source>
        <dbReference type="ARBA" id="ARBA00012493"/>
    </source>
</evidence>
<dbReference type="InterPro" id="IPR036397">
    <property type="entry name" value="RNaseH_sf"/>
</dbReference>
<reference evidence="9 10" key="1">
    <citation type="submission" date="2016-03" db="EMBL/GenBank/DDBJ databases">
        <title>EvidentialGene: Evidence-directed Construction of Genes on Genomes.</title>
        <authorList>
            <person name="Gilbert D.G."/>
            <person name="Choi J.-H."/>
            <person name="Mockaitis K."/>
            <person name="Colbourne J."/>
            <person name="Pfrender M."/>
        </authorList>
    </citation>
    <scope>NUCLEOTIDE SEQUENCE [LARGE SCALE GENOMIC DNA]</scope>
    <source>
        <strain evidence="9 10">Xinb3</strain>
        <tissue evidence="9">Complete organism</tissue>
    </source>
</reference>
<dbReference type="InterPro" id="IPR043502">
    <property type="entry name" value="DNA/RNA_pol_sf"/>
</dbReference>
<dbReference type="Gene3D" id="3.30.420.10">
    <property type="entry name" value="Ribonuclease H-like superfamily/Ribonuclease H"/>
    <property type="match status" value="1"/>
</dbReference>
<dbReference type="CDD" id="cd09274">
    <property type="entry name" value="RNase_HI_RT_Ty3"/>
    <property type="match status" value="1"/>
</dbReference>
<dbReference type="InterPro" id="IPR012337">
    <property type="entry name" value="RNaseH-like_sf"/>
</dbReference>
<dbReference type="PANTHER" id="PTHR37984">
    <property type="entry name" value="PROTEIN CBG26694"/>
    <property type="match status" value="1"/>
</dbReference>
<dbReference type="InterPro" id="IPR041373">
    <property type="entry name" value="RT_RNaseH"/>
</dbReference>
<dbReference type="EMBL" id="LRGB01000283">
    <property type="protein sequence ID" value="KZS19938.1"/>
    <property type="molecule type" value="Genomic_DNA"/>
</dbReference>
<keyword evidence="2" id="KW-0808">Transferase</keyword>